<comment type="caution">
    <text evidence="3">The sequence shown here is derived from an EMBL/GenBank/DDBJ whole genome shotgun (WGS) entry which is preliminary data.</text>
</comment>
<protein>
    <recommendedName>
        <fullName evidence="2">Reverse transcriptase domain-containing protein</fullName>
    </recommendedName>
</protein>
<gene>
    <name evidence="3" type="ORF">ACHHYP_06808</name>
</gene>
<dbReference type="AlphaFoldDB" id="A0A1V9YRP2"/>
<organism evidence="3 4">
    <name type="scientific">Achlya hypogyna</name>
    <name type="common">Oomycete</name>
    <name type="synonym">Protoachlya hypogyna</name>
    <dbReference type="NCBI Taxonomy" id="1202772"/>
    <lineage>
        <taxon>Eukaryota</taxon>
        <taxon>Sar</taxon>
        <taxon>Stramenopiles</taxon>
        <taxon>Oomycota</taxon>
        <taxon>Saprolegniomycetes</taxon>
        <taxon>Saprolegniales</taxon>
        <taxon>Achlyaceae</taxon>
        <taxon>Achlya</taxon>
    </lineage>
</organism>
<dbReference type="Proteomes" id="UP000243579">
    <property type="component" value="Unassembled WGS sequence"/>
</dbReference>
<dbReference type="PROSITE" id="PS50878">
    <property type="entry name" value="RT_POL"/>
    <property type="match status" value="1"/>
</dbReference>
<feature type="non-terminal residue" evidence="3">
    <location>
        <position position="1"/>
    </location>
</feature>
<evidence type="ECO:0000256" key="1">
    <source>
        <dbReference type="SAM" id="MobiDB-lite"/>
    </source>
</evidence>
<keyword evidence="4" id="KW-1185">Reference proteome</keyword>
<name>A0A1V9YRP2_ACHHY</name>
<feature type="region of interest" description="Disordered" evidence="1">
    <location>
        <begin position="298"/>
        <end position="317"/>
    </location>
</feature>
<evidence type="ECO:0000259" key="2">
    <source>
        <dbReference type="PROSITE" id="PS50878"/>
    </source>
</evidence>
<proteinExistence type="predicted"/>
<evidence type="ECO:0000313" key="3">
    <source>
        <dbReference type="EMBL" id="OQR88448.1"/>
    </source>
</evidence>
<dbReference type="EMBL" id="JNBR01001306">
    <property type="protein sequence ID" value="OQR88448.1"/>
    <property type="molecule type" value="Genomic_DNA"/>
</dbReference>
<dbReference type="Pfam" id="PF00078">
    <property type="entry name" value="RVT_1"/>
    <property type="match status" value="1"/>
</dbReference>
<feature type="domain" description="Reverse transcriptase" evidence="2">
    <location>
        <begin position="1"/>
        <end position="106"/>
    </location>
</feature>
<dbReference type="OrthoDB" id="121889at2759"/>
<evidence type="ECO:0000313" key="4">
    <source>
        <dbReference type="Proteomes" id="UP000243579"/>
    </source>
</evidence>
<reference evidence="3 4" key="1">
    <citation type="journal article" date="2014" name="Genome Biol. Evol.">
        <title>The secreted proteins of Achlya hypogyna and Thraustotheca clavata identify the ancestral oomycete secretome and reveal gene acquisitions by horizontal gene transfer.</title>
        <authorList>
            <person name="Misner I."/>
            <person name="Blouin N."/>
            <person name="Leonard G."/>
            <person name="Richards T.A."/>
            <person name="Lane C.E."/>
        </authorList>
    </citation>
    <scope>NUCLEOTIDE SEQUENCE [LARGE SCALE GENOMIC DNA]</scope>
    <source>
        <strain evidence="3 4">ATCC 48635</strain>
    </source>
</reference>
<sequence>DPLSPLLFVLALEPLCNSLRNNAHLGIRIGTITHVTSCFADDLQLFALNEDAHKAQIALVTDICVLSGFKLNIDKTQLLTYAPLPPPLAPLVVRTSAPAKSFGILVAPRLPPSARADYALGRFQDRLRLWLYKTTTLAGKAAILRFVCLPVLRYQLAWVAPTTKIAAAIDRMCVQFVHGEAPTISSTRHGHNKYLPVDHNFVSTVTSWYTRYERTMALIEFTNVTHVHEAMQSPGGLPQSVANRFAVHGNLFCRPTPKWLKLLANTVETFGTYEPLDPKPMAPRLVNLNGSVGELHKASPAQARHRPKPPHTTPPLKTRHLKVADDFYSTRTNVDSAAALQLPDGVLPKYADLVYKIVLRALPVRAHMPFLTRGDKECSFCPHKETYAHLFVDSDFTRDVWSGYSEVFDTLGVTLPEVLGDLLFKTPRRPCGRFNPALTSFGPSCALVSGTGCGAPVTIAPFDPTSSTQTP</sequence>
<dbReference type="InterPro" id="IPR000477">
    <property type="entry name" value="RT_dom"/>
</dbReference>
<accession>A0A1V9YRP2</accession>